<protein>
    <submittedName>
        <fullName evidence="3">Chromosome transmission fidelity protein 18</fullName>
    </submittedName>
</protein>
<organism evidence="3 4">
    <name type="scientific">Zalerion maritima</name>
    <dbReference type="NCBI Taxonomy" id="339359"/>
    <lineage>
        <taxon>Eukaryota</taxon>
        <taxon>Fungi</taxon>
        <taxon>Dikarya</taxon>
        <taxon>Ascomycota</taxon>
        <taxon>Pezizomycotina</taxon>
        <taxon>Sordariomycetes</taxon>
        <taxon>Lulworthiomycetidae</taxon>
        <taxon>Lulworthiales</taxon>
        <taxon>Lulworthiaceae</taxon>
        <taxon>Zalerion</taxon>
    </lineage>
</organism>
<dbReference type="AlphaFoldDB" id="A0AAD5RYL0"/>
<dbReference type="InterPro" id="IPR027417">
    <property type="entry name" value="P-loop_NTPase"/>
</dbReference>
<comment type="caution">
    <text evidence="3">The sequence shown here is derived from an EMBL/GenBank/DDBJ whole genome shotgun (WGS) entry which is preliminary data.</text>
</comment>
<dbReference type="PANTHER" id="PTHR23389">
    <property type="entry name" value="CHROMOSOME TRANSMISSION FIDELITY FACTOR 18"/>
    <property type="match status" value="1"/>
</dbReference>
<feature type="region of interest" description="Disordered" evidence="1">
    <location>
        <begin position="218"/>
        <end position="247"/>
    </location>
</feature>
<feature type="compositionally biased region" description="Acidic residues" evidence="1">
    <location>
        <begin position="229"/>
        <end position="238"/>
    </location>
</feature>
<evidence type="ECO:0000313" key="3">
    <source>
        <dbReference type="EMBL" id="KAJ2906360.1"/>
    </source>
</evidence>
<dbReference type="InterPro" id="IPR003593">
    <property type="entry name" value="AAA+_ATPase"/>
</dbReference>
<feature type="domain" description="AAA+ ATPase" evidence="2">
    <location>
        <begin position="318"/>
        <end position="484"/>
    </location>
</feature>
<evidence type="ECO:0000313" key="4">
    <source>
        <dbReference type="Proteomes" id="UP001201980"/>
    </source>
</evidence>
<gene>
    <name evidence="3" type="ORF">MKZ38_002076</name>
</gene>
<feature type="region of interest" description="Disordered" evidence="1">
    <location>
        <begin position="987"/>
        <end position="1006"/>
    </location>
</feature>
<dbReference type="Proteomes" id="UP001201980">
    <property type="component" value="Unassembled WGS sequence"/>
</dbReference>
<evidence type="ECO:0000259" key="2">
    <source>
        <dbReference type="SMART" id="SM00382"/>
    </source>
</evidence>
<feature type="compositionally biased region" description="Gly residues" evidence="1">
    <location>
        <begin position="992"/>
        <end position="1003"/>
    </location>
</feature>
<dbReference type="EMBL" id="JAKWBI020000015">
    <property type="protein sequence ID" value="KAJ2906360.1"/>
    <property type="molecule type" value="Genomic_DNA"/>
</dbReference>
<feature type="compositionally biased region" description="Polar residues" evidence="1">
    <location>
        <begin position="56"/>
        <end position="65"/>
    </location>
</feature>
<dbReference type="Pfam" id="PF00004">
    <property type="entry name" value="AAA"/>
    <property type="match status" value="1"/>
</dbReference>
<dbReference type="SUPFAM" id="SSF52540">
    <property type="entry name" value="P-loop containing nucleoside triphosphate hydrolases"/>
    <property type="match status" value="1"/>
</dbReference>
<dbReference type="GO" id="GO:0005524">
    <property type="term" value="F:ATP binding"/>
    <property type="evidence" value="ECO:0007669"/>
    <property type="project" value="InterPro"/>
</dbReference>
<dbReference type="GO" id="GO:0005634">
    <property type="term" value="C:nucleus"/>
    <property type="evidence" value="ECO:0007669"/>
    <property type="project" value="TreeGrafter"/>
</dbReference>
<reference evidence="3" key="1">
    <citation type="submission" date="2022-07" db="EMBL/GenBank/DDBJ databases">
        <title>Draft genome sequence of Zalerion maritima ATCC 34329, a (micro)plastics degrading marine fungus.</title>
        <authorList>
            <person name="Paco A."/>
            <person name="Goncalves M.F.M."/>
            <person name="Rocha-Santos T.A.P."/>
            <person name="Alves A."/>
        </authorList>
    </citation>
    <scope>NUCLEOTIDE SEQUENCE</scope>
    <source>
        <strain evidence="3">ATCC 34329</strain>
    </source>
</reference>
<dbReference type="CDD" id="cd00009">
    <property type="entry name" value="AAA"/>
    <property type="match status" value="1"/>
</dbReference>
<dbReference type="InterPro" id="IPR003959">
    <property type="entry name" value="ATPase_AAA_core"/>
</dbReference>
<keyword evidence="4" id="KW-1185">Reference proteome</keyword>
<proteinExistence type="predicted"/>
<evidence type="ECO:0000256" key="1">
    <source>
        <dbReference type="SAM" id="MobiDB-lite"/>
    </source>
</evidence>
<dbReference type="SMART" id="SM00382">
    <property type="entry name" value="AAA"/>
    <property type="match status" value="1"/>
</dbReference>
<dbReference type="PANTHER" id="PTHR23389:SF3">
    <property type="entry name" value="CHROMOSOME TRANSMISSION FIDELITY PROTEIN 18 HOMOLOG"/>
    <property type="match status" value="1"/>
</dbReference>
<dbReference type="Gene3D" id="3.40.50.300">
    <property type="entry name" value="P-loop containing nucleotide triphosphate hydrolases"/>
    <property type="match status" value="1"/>
</dbReference>
<dbReference type="GO" id="GO:0003677">
    <property type="term" value="F:DNA binding"/>
    <property type="evidence" value="ECO:0007669"/>
    <property type="project" value="TreeGrafter"/>
</dbReference>
<name>A0AAD5RYL0_9PEZI</name>
<feature type="region of interest" description="Disordered" evidence="1">
    <location>
        <begin position="1"/>
        <end position="93"/>
    </location>
</feature>
<accession>A0AAD5RYL0</accession>
<feature type="compositionally biased region" description="Basic and acidic residues" evidence="1">
    <location>
        <begin position="218"/>
        <end position="228"/>
    </location>
</feature>
<sequence length="1036" mass="112612">MSSPIAYPTSPATNKRPAPHRAPKPRAASGFMIDDDDSGSESEASGEPAAKRRMLDSNSMSNESSVPAVFDLAGESQHTPLTNHDEEDDDPSSQLLHEITTTPARTVAITTTTTTTTEQQEQPSLLETLRERLFEAPETTLSPLESLARVKSGTYNLTTCDGTTLSIRERMSEDTTSYESIIAQRSKVKEGRARKAYYGIDIHALIDGAKAEISSAAKAKEENKGKEPEADEALDSVEDTTHCTQQGDKPRQTLLWTEKYRAKTFMDLCGDDTTNRLVLRWLKKWDSLVFPHAAKKVSAARRRRNINKNGEEEEEKPLRKILMLAGPPGLGKTTLAHVCARQAGYDVLEINASDDRSKDVVKGRIRTTLGTESVKNVTGGKSKGKPARPVCVVVDEVDGVVSGGGAGGEGGFVKALIDLITTDQRNSAAAAGGANGGATRRKKKGDDFRQMRPLVLICNDVYATALRPLRLSGLAEIIHVGKPGIESVVQRLKSVFEKEGIPCEKDAARRICEASWGMTSGLDAKKGAHSTTEGDLRGIMVVGEWVAGRLKAASRKEKGAGATPTLTRKWVEQNVLSGLSHGGGGARGIGRGGSKEIVARVFQDGAGFPKPLSLGKSTTNMMSVDEDGSAIHLSGPRSELPRTQLHFAEQQRKHAVQRLREMVDTSGEVDRVITELWTEWPGREFNDDSFLSKPNEAYDWLHFHDACSGRIFGGGGGGQEWELGPYLSVPVLAHHILFAGPIKRATQVSKWDREVEDPTTKSVFSGPRADFVARETRRGNRLSLAELQAQLSPTLGRAFRSPEDIATELLPWLVRLVSPDVKPVVVGNTGDAKGLASVRREREKNMVRRAADVLADTGIAMVRGKLEDTATGPGGRGATWVYRMDPDLDALASFETANAVPFLVGSAPTRYAVRQVLDQELVKTISARENEARMARFKQGGPETPVEVRMKDPEEEKENVRRELEKASVKRDFFGRVIAEPLREKRDANAGAGAGDGEGGGNGVKDEKPTIWVAFHEGINNAVKKPISLEELLRGL</sequence>
<dbReference type="GO" id="GO:0016887">
    <property type="term" value="F:ATP hydrolysis activity"/>
    <property type="evidence" value="ECO:0007669"/>
    <property type="project" value="InterPro"/>
</dbReference>